<dbReference type="InterPro" id="IPR052964">
    <property type="entry name" value="Sporulation_signal_mat"/>
</dbReference>
<keyword evidence="8" id="KW-1185">Reference proteome</keyword>
<evidence type="ECO:0000259" key="6">
    <source>
        <dbReference type="SMART" id="SM00752"/>
    </source>
</evidence>
<evidence type="ECO:0000256" key="4">
    <source>
        <dbReference type="ARBA" id="ARBA00023136"/>
    </source>
</evidence>
<feature type="transmembrane region" description="Helical" evidence="5">
    <location>
        <begin position="106"/>
        <end position="129"/>
    </location>
</feature>
<feature type="transmembrane region" description="Helical" evidence="5">
    <location>
        <begin position="283"/>
        <end position="316"/>
    </location>
</feature>
<dbReference type="SMART" id="SM00752">
    <property type="entry name" value="HTTM"/>
    <property type="match status" value="1"/>
</dbReference>
<accession>A0A5B9QWD0</accession>
<evidence type="ECO:0000313" key="8">
    <source>
        <dbReference type="Proteomes" id="UP000325286"/>
    </source>
</evidence>
<feature type="transmembrane region" description="Helical" evidence="5">
    <location>
        <begin position="149"/>
        <end position="168"/>
    </location>
</feature>
<protein>
    <recommendedName>
        <fullName evidence="6">HTTM-like domain-containing protein</fullName>
    </recommendedName>
</protein>
<gene>
    <name evidence="7" type="ORF">UC8_53910</name>
</gene>
<dbReference type="RefSeq" id="WP_148080584.1">
    <property type="nucleotide sequence ID" value="NZ_CP042914.1"/>
</dbReference>
<reference evidence="7 8" key="1">
    <citation type="submission" date="2019-08" db="EMBL/GenBank/DDBJ databases">
        <title>Deep-cultivation of Planctomycetes and their phenomic and genomic characterization uncovers novel biology.</title>
        <authorList>
            <person name="Wiegand S."/>
            <person name="Jogler M."/>
            <person name="Boedeker C."/>
            <person name="Pinto D."/>
            <person name="Vollmers J."/>
            <person name="Rivas-Marin E."/>
            <person name="Kohn T."/>
            <person name="Peeters S.H."/>
            <person name="Heuer A."/>
            <person name="Rast P."/>
            <person name="Oberbeckmann S."/>
            <person name="Bunk B."/>
            <person name="Jeske O."/>
            <person name="Meyerdierks A."/>
            <person name="Storesund J.E."/>
            <person name="Kallscheuer N."/>
            <person name="Luecker S."/>
            <person name="Lage O.M."/>
            <person name="Pohl T."/>
            <person name="Merkel B.J."/>
            <person name="Hornburger P."/>
            <person name="Mueller R.-W."/>
            <person name="Bruemmer F."/>
            <person name="Labrenz M."/>
            <person name="Spormann A.M."/>
            <person name="Op den Camp H."/>
            <person name="Overmann J."/>
            <person name="Amann R."/>
            <person name="Jetten M.S.M."/>
            <person name="Mascher T."/>
            <person name="Medema M.H."/>
            <person name="Devos D.P."/>
            <person name="Kaster A.-K."/>
            <person name="Ovreas L."/>
            <person name="Rohde M."/>
            <person name="Galperin M.Y."/>
            <person name="Jogler C."/>
        </authorList>
    </citation>
    <scope>NUCLEOTIDE SEQUENCE [LARGE SCALE GENOMIC DNA]</scope>
    <source>
        <strain evidence="7 8">UC8</strain>
    </source>
</reference>
<organism evidence="7 8">
    <name type="scientific">Roseimaritima ulvae</name>
    <dbReference type="NCBI Taxonomy" id="980254"/>
    <lineage>
        <taxon>Bacteria</taxon>
        <taxon>Pseudomonadati</taxon>
        <taxon>Planctomycetota</taxon>
        <taxon>Planctomycetia</taxon>
        <taxon>Pirellulales</taxon>
        <taxon>Pirellulaceae</taxon>
        <taxon>Roseimaritima</taxon>
    </lineage>
</organism>
<dbReference type="OrthoDB" id="128729at2"/>
<evidence type="ECO:0000256" key="5">
    <source>
        <dbReference type="SAM" id="Phobius"/>
    </source>
</evidence>
<dbReference type="KEGG" id="rul:UC8_53910"/>
<evidence type="ECO:0000256" key="2">
    <source>
        <dbReference type="ARBA" id="ARBA00022692"/>
    </source>
</evidence>
<dbReference type="Proteomes" id="UP000325286">
    <property type="component" value="Chromosome"/>
</dbReference>
<evidence type="ECO:0000256" key="1">
    <source>
        <dbReference type="ARBA" id="ARBA00004127"/>
    </source>
</evidence>
<feature type="domain" description="HTTM-like" evidence="6">
    <location>
        <begin position="27"/>
        <end position="320"/>
    </location>
</feature>
<dbReference type="PANTHER" id="PTHR39535:SF2">
    <property type="entry name" value="HTTM DOMAIN-CONTAINING PROTEIN"/>
    <property type="match status" value="1"/>
</dbReference>
<dbReference type="AlphaFoldDB" id="A0A5B9QWD0"/>
<dbReference type="PANTHER" id="PTHR39535">
    <property type="entry name" value="SPORULATION-DELAYING PROTEIN SDPB"/>
    <property type="match status" value="1"/>
</dbReference>
<keyword evidence="4 5" id="KW-0472">Membrane</keyword>
<dbReference type="InterPro" id="IPR011020">
    <property type="entry name" value="HTTM-like"/>
</dbReference>
<dbReference type="GO" id="GO:0012505">
    <property type="term" value="C:endomembrane system"/>
    <property type="evidence" value="ECO:0007669"/>
    <property type="project" value="UniProtKB-SubCell"/>
</dbReference>
<evidence type="ECO:0000256" key="3">
    <source>
        <dbReference type="ARBA" id="ARBA00022989"/>
    </source>
</evidence>
<evidence type="ECO:0000313" key="7">
    <source>
        <dbReference type="EMBL" id="QEG43344.1"/>
    </source>
</evidence>
<sequence>MSMLKATAESAWQWKQQWTDGWNSFWFQPRQPHTLAVIRIAVGAMLLYTHVVLATDLLSFLGGTAWVDNATIQDLHGGAVVPRNGDFGWSYLWYIESPTLLWIHHLFAMAVAGMLMVGLGTRVVAPLAWALQLMYMHRLTGALFGLDQIVTMLLMYLMIAPSGAVYSFDARVRRRWPELVSGRWGKRLWPAAGPSSTATIATRLMQLQLCVIYFFGGLWKARGETWWDGSALWFSAANLEYQSIDITWLVARNPTLCSTLSHATVIWEAFYCALVWPRLTRPLVLAMAVMVHGGIALFLGMITFGTIMIVANLAFLSPLFIQRVVSGGACTVRGGRSA</sequence>
<proteinExistence type="predicted"/>
<name>A0A5B9QWD0_9BACT</name>
<keyword evidence="3 5" id="KW-1133">Transmembrane helix</keyword>
<comment type="subcellular location">
    <subcellularLocation>
        <location evidence="1">Endomembrane system</location>
        <topology evidence="1">Multi-pass membrane protein</topology>
    </subcellularLocation>
</comment>
<dbReference type="EMBL" id="CP042914">
    <property type="protein sequence ID" value="QEG43344.1"/>
    <property type="molecule type" value="Genomic_DNA"/>
</dbReference>
<keyword evidence="2 5" id="KW-0812">Transmembrane</keyword>